<dbReference type="EMBL" id="AOKF01001551">
    <property type="protein sequence ID" value="EPN59137.1"/>
    <property type="molecule type" value="Genomic_DNA"/>
</dbReference>
<evidence type="ECO:0000259" key="1">
    <source>
        <dbReference type="Pfam" id="PF22177"/>
    </source>
</evidence>
<evidence type="ECO:0000313" key="3">
    <source>
        <dbReference type="Proteomes" id="UP000018849"/>
    </source>
</evidence>
<feature type="domain" description="Xylose operon regulatory protein N-terminal" evidence="1">
    <location>
        <begin position="9"/>
        <end position="71"/>
    </location>
</feature>
<proteinExistence type="predicted"/>
<name>A0A656JWU4_PSESF</name>
<dbReference type="Proteomes" id="UP000018849">
    <property type="component" value="Unassembled WGS sequence"/>
</dbReference>
<dbReference type="Gene3D" id="3.40.50.2300">
    <property type="match status" value="1"/>
</dbReference>
<accession>A0A656JWU4</accession>
<comment type="caution">
    <text evidence="2">The sequence shown here is derived from an EMBL/GenBank/DDBJ whole genome shotgun (WGS) entry which is preliminary data.</text>
</comment>
<dbReference type="AlphaFoldDB" id="A0A656JWU4"/>
<reference evidence="2 3" key="1">
    <citation type="journal article" date="2013" name="PLoS Pathog.">
        <title>Genomic analysis of the Kiwifruit pathogen Pseudomonas syringae pv. actinidiae provides insight into the origins of an emergent plant disease.</title>
        <authorList>
            <person name="McCann H.C."/>
            <person name="Rikkerink E.H."/>
            <person name="Bertels F."/>
            <person name="Fiers M."/>
            <person name="Lu A."/>
            <person name="Rees-George J."/>
            <person name="Andersen M.T."/>
            <person name="Gleave A.P."/>
            <person name="Haubold B."/>
            <person name="Wohlers M.W."/>
            <person name="Guttman D.S."/>
            <person name="Wang P.W."/>
            <person name="Straub C."/>
            <person name="Vanneste J.L."/>
            <person name="Rainey P.B."/>
            <person name="Templeton M.D."/>
        </authorList>
    </citation>
    <scope>NUCLEOTIDE SEQUENCE [LARGE SCALE GENOMIC DNA]</scope>
    <source>
        <strain evidence="2 3">ICMP 19096</strain>
    </source>
</reference>
<protein>
    <submittedName>
        <fullName evidence="2">AraC family transcriptional regulator</fullName>
    </submittedName>
</protein>
<gene>
    <name evidence="2" type="ORF">A245_18395</name>
</gene>
<organism evidence="2 3">
    <name type="scientific">Pseudomonas syringae pv. actinidiae ICMP 19096</name>
    <dbReference type="NCBI Taxonomy" id="1194405"/>
    <lineage>
        <taxon>Bacteria</taxon>
        <taxon>Pseudomonadati</taxon>
        <taxon>Pseudomonadota</taxon>
        <taxon>Gammaproteobacteria</taxon>
        <taxon>Pseudomonadales</taxon>
        <taxon>Pseudomonadaceae</taxon>
        <taxon>Pseudomonas</taxon>
        <taxon>Pseudomonas syringae</taxon>
    </lineage>
</organism>
<evidence type="ECO:0000313" key="2">
    <source>
        <dbReference type="EMBL" id="EPN59137.1"/>
    </source>
</evidence>
<sequence>MKTVPPVHRIALLFNGSKIYDRGIISGIGNYLSSTRVSWDLFLEEDFLCRLKGIERWQGDGIIADFDDPLIGE</sequence>
<dbReference type="Pfam" id="PF22177">
    <property type="entry name" value="PBP1_XylR"/>
    <property type="match status" value="1"/>
</dbReference>
<dbReference type="InterPro" id="IPR054031">
    <property type="entry name" value="XylR_PBP1"/>
</dbReference>
<feature type="non-terminal residue" evidence="2">
    <location>
        <position position="73"/>
    </location>
</feature>